<dbReference type="OMA" id="GECACHQ"/>
<dbReference type="InterPro" id="IPR010402">
    <property type="entry name" value="CCT_domain"/>
</dbReference>
<feature type="domain" description="CCT" evidence="4">
    <location>
        <begin position="215"/>
        <end position="257"/>
    </location>
</feature>
<name>A0A4U6TCQ7_SETVI</name>
<keyword evidence="6" id="KW-1185">Reference proteome</keyword>
<dbReference type="GO" id="GO:0005634">
    <property type="term" value="C:nucleus"/>
    <property type="evidence" value="ECO:0007669"/>
    <property type="project" value="UniProtKB-SubCell"/>
</dbReference>
<evidence type="ECO:0000256" key="1">
    <source>
        <dbReference type="ARBA" id="ARBA00004123"/>
    </source>
</evidence>
<evidence type="ECO:0000256" key="2">
    <source>
        <dbReference type="ARBA" id="ARBA00023242"/>
    </source>
</evidence>
<evidence type="ECO:0000313" key="6">
    <source>
        <dbReference type="Proteomes" id="UP000298652"/>
    </source>
</evidence>
<evidence type="ECO:0000256" key="3">
    <source>
        <dbReference type="PROSITE-ProRule" id="PRU00357"/>
    </source>
</evidence>
<gene>
    <name evidence="5" type="ORF">SEVIR_9G329600v2</name>
</gene>
<dbReference type="AlphaFoldDB" id="A0A4U6TCQ7"/>
<proteinExistence type="predicted"/>
<keyword evidence="2 3" id="KW-0539">Nucleus</keyword>
<dbReference type="PANTHER" id="PTHR31319">
    <property type="entry name" value="ZINC FINGER PROTEIN CONSTANS-LIKE 4"/>
    <property type="match status" value="1"/>
</dbReference>
<dbReference type="InterPro" id="IPR045281">
    <property type="entry name" value="CONSTANS-like"/>
</dbReference>
<dbReference type="GO" id="GO:0003700">
    <property type="term" value="F:DNA-binding transcription factor activity"/>
    <property type="evidence" value="ECO:0007669"/>
    <property type="project" value="TreeGrafter"/>
</dbReference>
<dbReference type="Gramene" id="TKV94946">
    <property type="protein sequence ID" value="TKV94946"/>
    <property type="gene ID" value="SEVIR_9G329600v2"/>
</dbReference>
<evidence type="ECO:0000259" key="4">
    <source>
        <dbReference type="PROSITE" id="PS51017"/>
    </source>
</evidence>
<evidence type="ECO:0000313" key="5">
    <source>
        <dbReference type="EMBL" id="TKV94946.1"/>
    </source>
</evidence>
<dbReference type="Pfam" id="PF06203">
    <property type="entry name" value="CCT"/>
    <property type="match status" value="1"/>
</dbReference>
<sequence>MSASASGAACRVCGGVGECACHGHGHGIGGARCGGVAVADLNRGFPGMWHQAEEEPGVVVGGGAAAAAGLQEFQFFGHDEDHESVTWLFNDPAPHLHRGPAPAAVGNGVADAEQRRAPPLFDGYAHAQYGQTLPGHGLTFDVPLSRGGEVAAAAVLEAGLGLGGGGSNPATSSAKIMSFCGSTFTDAASSVPGEVVAAAANGSSGGGVVDPTMDREAKVMRYKEKRKRRRYEKQIRYASRKAYAEMRPRVKGRFAKVPDGEAPAPPAAAAAAGYEPGRLDLGWFRS</sequence>
<dbReference type="Proteomes" id="UP000298652">
    <property type="component" value="Chromosome 9"/>
</dbReference>
<protein>
    <recommendedName>
        <fullName evidence="4">CCT domain-containing protein</fullName>
    </recommendedName>
</protein>
<comment type="subcellular location">
    <subcellularLocation>
        <location evidence="1 3">Nucleus</location>
    </subcellularLocation>
</comment>
<reference evidence="5" key="1">
    <citation type="submission" date="2019-03" db="EMBL/GenBank/DDBJ databases">
        <title>WGS assembly of Setaria viridis.</title>
        <authorList>
            <person name="Huang P."/>
            <person name="Jenkins J."/>
            <person name="Grimwood J."/>
            <person name="Barry K."/>
            <person name="Healey A."/>
            <person name="Mamidi S."/>
            <person name="Sreedasyam A."/>
            <person name="Shu S."/>
            <person name="Feldman M."/>
            <person name="Wu J."/>
            <person name="Yu Y."/>
            <person name="Chen C."/>
            <person name="Johnson J."/>
            <person name="Rokhsar D."/>
            <person name="Baxter I."/>
            <person name="Schmutz J."/>
            <person name="Brutnell T."/>
            <person name="Kellogg E."/>
        </authorList>
    </citation>
    <scope>NUCLEOTIDE SEQUENCE [LARGE SCALE GENOMIC DNA]</scope>
</reference>
<accession>A0A4U6TCQ7</accession>
<dbReference type="PANTHER" id="PTHR31319:SF112">
    <property type="entry name" value="CCT MOTIF FAMILY PROTEIN, EXPRESSED"/>
    <property type="match status" value="1"/>
</dbReference>
<organism evidence="5 6">
    <name type="scientific">Setaria viridis</name>
    <name type="common">Green bristlegrass</name>
    <name type="synonym">Setaria italica subsp. viridis</name>
    <dbReference type="NCBI Taxonomy" id="4556"/>
    <lineage>
        <taxon>Eukaryota</taxon>
        <taxon>Viridiplantae</taxon>
        <taxon>Streptophyta</taxon>
        <taxon>Embryophyta</taxon>
        <taxon>Tracheophyta</taxon>
        <taxon>Spermatophyta</taxon>
        <taxon>Magnoliopsida</taxon>
        <taxon>Liliopsida</taxon>
        <taxon>Poales</taxon>
        <taxon>Poaceae</taxon>
        <taxon>PACMAD clade</taxon>
        <taxon>Panicoideae</taxon>
        <taxon>Panicodae</taxon>
        <taxon>Paniceae</taxon>
        <taxon>Cenchrinae</taxon>
        <taxon>Setaria</taxon>
    </lineage>
</organism>
<dbReference type="GO" id="GO:0009909">
    <property type="term" value="P:regulation of flower development"/>
    <property type="evidence" value="ECO:0007669"/>
    <property type="project" value="InterPro"/>
</dbReference>
<dbReference type="PROSITE" id="PS51017">
    <property type="entry name" value="CCT"/>
    <property type="match status" value="1"/>
</dbReference>
<dbReference type="EMBL" id="CM016560">
    <property type="protein sequence ID" value="TKV94946.1"/>
    <property type="molecule type" value="Genomic_DNA"/>
</dbReference>